<protein>
    <submittedName>
        <fullName evidence="1">Uncharacterized protein</fullName>
    </submittedName>
</protein>
<reference evidence="1 2" key="1">
    <citation type="journal article" date="2019" name="Int. J. Syst. Evol. Microbiol.">
        <title>The Global Catalogue of Microorganisms (GCM) 10K type strain sequencing project: providing services to taxonomists for standard genome sequencing and annotation.</title>
        <authorList>
            <consortium name="The Broad Institute Genomics Platform"/>
            <consortium name="The Broad Institute Genome Sequencing Center for Infectious Disease"/>
            <person name="Wu L."/>
            <person name="Ma J."/>
        </authorList>
    </citation>
    <scope>NUCLEOTIDE SEQUENCE [LARGE SCALE GENOMIC DNA]</scope>
    <source>
        <strain evidence="1 2">JCM 15309</strain>
    </source>
</reference>
<evidence type="ECO:0000313" key="1">
    <source>
        <dbReference type="EMBL" id="GAA1974189.1"/>
    </source>
</evidence>
<dbReference type="EMBL" id="BAAAPB010000005">
    <property type="protein sequence ID" value="GAA1974189.1"/>
    <property type="molecule type" value="Genomic_DNA"/>
</dbReference>
<gene>
    <name evidence="1" type="ORF">GCM10009798_39290</name>
</gene>
<evidence type="ECO:0000313" key="2">
    <source>
        <dbReference type="Proteomes" id="UP001500571"/>
    </source>
</evidence>
<organism evidence="1 2">
    <name type="scientific">Nocardioides panacihumi</name>
    <dbReference type="NCBI Taxonomy" id="400774"/>
    <lineage>
        <taxon>Bacteria</taxon>
        <taxon>Bacillati</taxon>
        <taxon>Actinomycetota</taxon>
        <taxon>Actinomycetes</taxon>
        <taxon>Propionibacteriales</taxon>
        <taxon>Nocardioidaceae</taxon>
        <taxon>Nocardioides</taxon>
    </lineage>
</organism>
<comment type="caution">
    <text evidence="1">The sequence shown here is derived from an EMBL/GenBank/DDBJ whole genome shotgun (WGS) entry which is preliminary data.</text>
</comment>
<name>A0ABN2RSK2_9ACTN</name>
<dbReference type="Proteomes" id="UP001500571">
    <property type="component" value="Unassembled WGS sequence"/>
</dbReference>
<sequence>MVPSQESPRLNEVSVVTRELKIELFEPGADPEMVDDLAADLRLELLELDVESVSPVVQGPPADGSKGIEVATLGALLVCIKDSVWLVEEVVGTVRSWLSRGSSSRRSLKITVEGRSLELSGATDEQQQQLVAEFVRSLGAPTRPDPA</sequence>
<proteinExistence type="predicted"/>
<keyword evidence="2" id="KW-1185">Reference proteome</keyword>
<accession>A0ABN2RSK2</accession>